<evidence type="ECO:0000313" key="1">
    <source>
        <dbReference type="EMBL" id="AEC16313.1"/>
    </source>
</evidence>
<dbReference type="HOGENOM" id="CLU_3234031_0_0_6"/>
<dbReference type="EMBL" id="CP002667">
    <property type="protein sequence ID" value="AEC16313.1"/>
    <property type="molecule type" value="Genomic_DNA"/>
</dbReference>
<dbReference type="Proteomes" id="UP000006908">
    <property type="component" value="Chromosome"/>
</dbReference>
<dbReference type="KEGG" id="gan:UMN179_00276"/>
<sequence>MNVATPLLEKIGFNLEYGGSAVSADGIKGSAYEYYTLKATAKR</sequence>
<organism evidence="1 2">
    <name type="scientific">Gallibacterium anatis (strain UMN179)</name>
    <name type="common">Pasteurella anatis</name>
    <dbReference type="NCBI Taxonomy" id="1005058"/>
    <lineage>
        <taxon>Bacteria</taxon>
        <taxon>Pseudomonadati</taxon>
        <taxon>Pseudomonadota</taxon>
        <taxon>Gammaproteobacteria</taxon>
        <taxon>Pasteurellales</taxon>
        <taxon>Pasteurellaceae</taxon>
        <taxon>Gallibacterium</taxon>
    </lineage>
</organism>
<protein>
    <submittedName>
        <fullName evidence="1">Uncharacterized protein</fullName>
    </submittedName>
</protein>
<dbReference type="AlphaFoldDB" id="F4HB81"/>
<dbReference type="RefSeq" id="WP_013745100.1">
    <property type="nucleotide sequence ID" value="NC_015460.1"/>
</dbReference>
<reference evidence="1 2" key="1">
    <citation type="journal article" date="2011" name="J. Bacteriol.">
        <title>Complete genome sequence of Gallibacterium anatis strain UMN179, isolated from a laying hen with peritonitis.</title>
        <authorList>
            <person name="Johnson T.J."/>
            <person name="Fernandez-Alarcon C."/>
            <person name="Bojesen A.M."/>
            <person name="Nolan L.K."/>
            <person name="Trampel D.W."/>
            <person name="Seemann T."/>
        </authorList>
    </citation>
    <scope>NUCLEOTIDE SEQUENCE [LARGE SCALE GENOMIC DNA]</scope>
    <source>
        <strain evidence="1 2">UMN179</strain>
    </source>
</reference>
<proteinExistence type="predicted"/>
<name>F4HB81_GALAU</name>
<accession>F4HB81</accession>
<evidence type="ECO:0000313" key="2">
    <source>
        <dbReference type="Proteomes" id="UP000006908"/>
    </source>
</evidence>
<gene>
    <name evidence="1" type="ordered locus">UMN179_00276</name>
</gene>